<dbReference type="NCBIfam" id="NF003818">
    <property type="entry name" value="PRK05409.1"/>
    <property type="match status" value="1"/>
</dbReference>
<dbReference type="Proteomes" id="UP000544872">
    <property type="component" value="Unassembled WGS sequence"/>
</dbReference>
<dbReference type="AlphaFoldDB" id="A0A7W9ZG54"/>
<dbReference type="RefSeq" id="WP_184263713.1">
    <property type="nucleotide sequence ID" value="NZ_JACIIX010000008.1"/>
</dbReference>
<dbReference type="Gene3D" id="3.20.20.150">
    <property type="entry name" value="Divalent-metal-dependent TIM barrel enzymes"/>
    <property type="match status" value="1"/>
</dbReference>
<gene>
    <name evidence="1" type="ORF">FHS48_002322</name>
</gene>
<dbReference type="EMBL" id="JACIIX010000008">
    <property type="protein sequence ID" value="MBB6210892.1"/>
    <property type="molecule type" value="Genomic_DNA"/>
</dbReference>
<evidence type="ECO:0000313" key="1">
    <source>
        <dbReference type="EMBL" id="MBB6210892.1"/>
    </source>
</evidence>
<accession>A0A7W9ZG54</accession>
<dbReference type="PANTHER" id="PTHR42194">
    <property type="entry name" value="UPF0276 PROTEIN HI_1600"/>
    <property type="match status" value="1"/>
</dbReference>
<reference evidence="1 2" key="1">
    <citation type="submission" date="2020-08" db="EMBL/GenBank/DDBJ databases">
        <title>Genomic Encyclopedia of Type Strains, Phase IV (KMG-IV): sequencing the most valuable type-strain genomes for metagenomic binning, comparative biology and taxonomic classification.</title>
        <authorList>
            <person name="Goeker M."/>
        </authorList>
    </citation>
    <scope>NUCLEOTIDE SEQUENCE [LARGE SCALE GENOMIC DNA]</scope>
    <source>
        <strain evidence="1 2">DSM 11590</strain>
    </source>
</reference>
<dbReference type="SUPFAM" id="SSF51658">
    <property type="entry name" value="Xylose isomerase-like"/>
    <property type="match status" value="1"/>
</dbReference>
<dbReference type="PANTHER" id="PTHR42194:SF1">
    <property type="entry name" value="UPF0276 PROTEIN HI_1600"/>
    <property type="match status" value="1"/>
</dbReference>
<comment type="caution">
    <text evidence="1">The sequence shown here is derived from an EMBL/GenBank/DDBJ whole genome shotgun (WGS) entry which is preliminary data.</text>
</comment>
<evidence type="ECO:0000313" key="2">
    <source>
        <dbReference type="Proteomes" id="UP000544872"/>
    </source>
</evidence>
<name>A0A7W9ZG54_NOVIT</name>
<dbReference type="Pfam" id="PF05114">
    <property type="entry name" value="MbnB_TglH_ChrH"/>
    <property type="match status" value="1"/>
</dbReference>
<organism evidence="1 2">
    <name type="scientific">Novispirillum itersonii</name>
    <name type="common">Aquaspirillum itersonii</name>
    <dbReference type="NCBI Taxonomy" id="189"/>
    <lineage>
        <taxon>Bacteria</taxon>
        <taxon>Pseudomonadati</taxon>
        <taxon>Pseudomonadota</taxon>
        <taxon>Alphaproteobacteria</taxon>
        <taxon>Rhodospirillales</taxon>
        <taxon>Novispirillaceae</taxon>
        <taxon>Novispirillum</taxon>
    </lineage>
</organism>
<sequence>MISADAAPGLPRRAGIGLKPQHYADILRAGPQGLSVGWFEAHPENYMGAGGPPHRWLTAIREHWPLSLHAVGLSLGSAEGVDPAHLTRLKALVDRYQPQMVSDHLAWSQVDGLYLNDLLPVPLTATARDVFADNIDRVQAALKRRILIENPSVYLRWTGAEMTETDLLADLVRRTGCGLLLDVNNVAVSCGNLGADPVAYLRDFPMQAVEEIHLAGHAVRVVEGQMIRLDDHGSPVSPDVWDLFALTLRWMRDRGLPPPPTLIEWDTDVPSLSRWQEEAVQANHLLSSVWQQEGTDDR</sequence>
<proteinExistence type="predicted"/>
<dbReference type="InterPro" id="IPR007801">
    <property type="entry name" value="MbnB/TglH/ChrH"/>
</dbReference>
<keyword evidence="2" id="KW-1185">Reference proteome</keyword>
<protein>
    <submittedName>
        <fullName evidence="1">Uncharacterized protein</fullName>
    </submittedName>
</protein>
<dbReference type="InterPro" id="IPR036237">
    <property type="entry name" value="Xyl_isomerase-like_sf"/>
</dbReference>